<dbReference type="PANTHER" id="PTHR37799:SF1">
    <property type="entry name" value="SMALL RIBOSOMAL SUBUNIT PROTEIN MS23"/>
    <property type="match status" value="1"/>
</dbReference>
<keyword evidence="3" id="KW-0689">Ribosomal protein</keyword>
<dbReference type="InterPro" id="IPR016939">
    <property type="entry name" value="Ribosomal_mS23_fun"/>
</dbReference>
<evidence type="ECO:0000256" key="5">
    <source>
        <dbReference type="ARBA" id="ARBA00023274"/>
    </source>
</evidence>
<sequence length="283" mass="32873">MAVTRMVDPPDRSSKFHGLVRDERCKPAIDLAPKSDFLDRVTLAMGKQLRPARVFQTVTEELGHRILPQHQVQAPPWYKALKSIPPTETVIRSRATVLQASTSKSRKPRNLFKPQQITYEEDELRTIFFKDHPWELARPRVVLELDGKDWQRCDWSRGLRQPGLAISGESVVQRQMWLMNNTGLPRDQAYDMARKEFYALRQEEEVEKRVAREEARYVGAYFGKNKLDIAQDLEDKQYETWKQWAQSEVVRIEQDRSASYHKFGKGDEATDDDVAAVEAAEKE</sequence>
<dbReference type="GeneID" id="39613199"/>
<evidence type="ECO:0000256" key="6">
    <source>
        <dbReference type="ARBA" id="ARBA00035137"/>
    </source>
</evidence>
<evidence type="ECO:0000313" key="9">
    <source>
        <dbReference type="Proteomes" id="UP000267145"/>
    </source>
</evidence>
<keyword evidence="9" id="KW-1185">Reference proteome</keyword>
<comment type="caution">
    <text evidence="8">The sequence shown here is derived from an EMBL/GenBank/DDBJ whole genome shotgun (WGS) entry which is preliminary data.</text>
</comment>
<reference evidence="8 9" key="1">
    <citation type="submission" date="2018-10" db="EMBL/GenBank/DDBJ databases">
        <title>Genome sequence of Verticillium nonalfalfae VnAa140.</title>
        <authorList>
            <person name="Stajich J.E."/>
            <person name="Kasson M.T."/>
        </authorList>
    </citation>
    <scope>NUCLEOTIDE SEQUENCE [LARGE SCALE GENOMIC DNA]</scope>
    <source>
        <strain evidence="8 9">VnAa140</strain>
    </source>
</reference>
<dbReference type="InterPro" id="IPR059242">
    <property type="entry name" value="mS23_dom"/>
</dbReference>
<dbReference type="Pfam" id="PF13741">
    <property type="entry name" value="MRP-S25"/>
    <property type="match status" value="1"/>
</dbReference>
<evidence type="ECO:0000256" key="2">
    <source>
        <dbReference type="ARBA" id="ARBA00009864"/>
    </source>
</evidence>
<keyword evidence="4" id="KW-0496">Mitochondrion</keyword>
<dbReference type="AlphaFoldDB" id="A0A3M9Y2N2"/>
<dbReference type="STRING" id="1051616.A0A3M9Y2N2"/>
<dbReference type="Proteomes" id="UP000267145">
    <property type="component" value="Unassembled WGS sequence"/>
</dbReference>
<evidence type="ECO:0000256" key="4">
    <source>
        <dbReference type="ARBA" id="ARBA00023128"/>
    </source>
</evidence>
<protein>
    <recommendedName>
        <fullName evidence="6">Small ribosomal subunit protein mS23</fullName>
    </recommendedName>
    <alternativeName>
        <fullName evidence="7">37S ribosomal protein S25, mitochondrial</fullName>
    </alternativeName>
</protein>
<organism evidence="8 9">
    <name type="scientific">Verticillium nonalfalfae</name>
    <dbReference type="NCBI Taxonomy" id="1051616"/>
    <lineage>
        <taxon>Eukaryota</taxon>
        <taxon>Fungi</taxon>
        <taxon>Dikarya</taxon>
        <taxon>Ascomycota</taxon>
        <taxon>Pezizomycotina</taxon>
        <taxon>Sordariomycetes</taxon>
        <taxon>Hypocreomycetidae</taxon>
        <taxon>Glomerellales</taxon>
        <taxon>Plectosphaerellaceae</taxon>
        <taxon>Verticillium</taxon>
    </lineage>
</organism>
<dbReference type="EMBL" id="RBVV01000096">
    <property type="protein sequence ID" value="RNJ54687.1"/>
    <property type="molecule type" value="Genomic_DNA"/>
</dbReference>
<keyword evidence="5" id="KW-0687">Ribonucleoprotein</keyword>
<accession>A0A3M9Y2N2</accession>
<evidence type="ECO:0000313" key="8">
    <source>
        <dbReference type="EMBL" id="RNJ54687.1"/>
    </source>
</evidence>
<evidence type="ECO:0000256" key="7">
    <source>
        <dbReference type="ARBA" id="ARBA00035421"/>
    </source>
</evidence>
<dbReference type="GO" id="GO:0003735">
    <property type="term" value="F:structural constituent of ribosome"/>
    <property type="evidence" value="ECO:0007669"/>
    <property type="project" value="InterPro"/>
</dbReference>
<dbReference type="CDD" id="cd23701">
    <property type="entry name" value="At1g26750"/>
    <property type="match status" value="1"/>
</dbReference>
<name>A0A3M9Y2N2_9PEZI</name>
<evidence type="ECO:0000256" key="3">
    <source>
        <dbReference type="ARBA" id="ARBA00022980"/>
    </source>
</evidence>
<dbReference type="GO" id="GO:0005763">
    <property type="term" value="C:mitochondrial small ribosomal subunit"/>
    <property type="evidence" value="ECO:0007669"/>
    <property type="project" value="InterPro"/>
</dbReference>
<comment type="similarity">
    <text evidence="2">Belongs to the mitochondrion-specific ribosomal protein mS23 family.</text>
</comment>
<dbReference type="PANTHER" id="PTHR37799">
    <property type="entry name" value="37S RIBOSOMAL PROTEIN S25, MITOCHONDRIAL"/>
    <property type="match status" value="1"/>
</dbReference>
<dbReference type="RefSeq" id="XP_028492845.1">
    <property type="nucleotide sequence ID" value="XM_028643582.1"/>
</dbReference>
<comment type="subcellular location">
    <subcellularLocation>
        <location evidence="1">Mitochondrion</location>
    </subcellularLocation>
</comment>
<evidence type="ECO:0000256" key="1">
    <source>
        <dbReference type="ARBA" id="ARBA00004173"/>
    </source>
</evidence>
<proteinExistence type="inferred from homology"/>
<gene>
    <name evidence="8" type="primary">RSM25</name>
    <name evidence="8" type="ORF">D7B24_009510</name>
</gene>